<protein>
    <submittedName>
        <fullName evidence="2">Uncharacterized protein</fullName>
    </submittedName>
</protein>
<evidence type="ECO:0000256" key="1">
    <source>
        <dbReference type="SAM" id="MobiDB-lite"/>
    </source>
</evidence>
<feature type="compositionally biased region" description="Acidic residues" evidence="1">
    <location>
        <begin position="101"/>
        <end position="110"/>
    </location>
</feature>
<dbReference type="Proteomes" id="UP001189429">
    <property type="component" value="Unassembled WGS sequence"/>
</dbReference>
<dbReference type="EMBL" id="CAUYUJ010000775">
    <property type="protein sequence ID" value="CAK0792459.1"/>
    <property type="molecule type" value="Genomic_DNA"/>
</dbReference>
<proteinExistence type="predicted"/>
<feature type="non-terminal residue" evidence="2">
    <location>
        <position position="436"/>
    </location>
</feature>
<reference evidence="2" key="1">
    <citation type="submission" date="2023-10" db="EMBL/GenBank/DDBJ databases">
        <authorList>
            <person name="Chen Y."/>
            <person name="Shah S."/>
            <person name="Dougan E. K."/>
            <person name="Thang M."/>
            <person name="Chan C."/>
        </authorList>
    </citation>
    <scope>NUCLEOTIDE SEQUENCE [LARGE SCALE GENOMIC DNA]</scope>
</reference>
<evidence type="ECO:0000313" key="2">
    <source>
        <dbReference type="EMBL" id="CAK0792459.1"/>
    </source>
</evidence>
<accession>A0ABN9PM68</accession>
<comment type="caution">
    <text evidence="2">The sequence shown here is derived from an EMBL/GenBank/DDBJ whole genome shotgun (WGS) entry which is preliminary data.</text>
</comment>
<name>A0ABN9PM68_9DINO</name>
<evidence type="ECO:0000313" key="3">
    <source>
        <dbReference type="Proteomes" id="UP001189429"/>
    </source>
</evidence>
<keyword evidence="3" id="KW-1185">Reference proteome</keyword>
<feature type="region of interest" description="Disordered" evidence="1">
    <location>
        <begin position="85"/>
        <end position="136"/>
    </location>
</feature>
<sequence>MGEAVAAARMLGAPAEELSAAEEALATGNWARHNPPPGMGRGRLPASPPFALKAETFEDFRLELYGVVSGCCAAAAAQGFARAQQAPRAKHDVQVESAVEEREEQDESSETEVSQEKSDTTEQVQNSEGAAPGAGYSIVNPNVMKAAANETQDGLDVDFMTPYVVTKEPVRGFEANGGMQTTMQQGVCFTVEVEGKQKELDGIAKPTVVKAAANETQEDLDVDTVTPSVVEKRFEVHEVLGLDMDIESSHFVEKRFEVSEAMAFGASTGQFHNEAVKAEANEMQEFDETAQGFEVNDGMPMAMHQGVCSTVGFEGKQKELDVIVNPIVMGGGRIAAVQPGGAVNADPEAEAEMIALRTAVEAEDDVAERLRRCSATGVAAARALVRLQEDPAAPTGAAARAAAALDLAAQQERRAEEQHRSRKACAWEMACAMVRE</sequence>
<gene>
    <name evidence="2" type="ORF">PCOR1329_LOCUS3032</name>
</gene>
<organism evidence="2 3">
    <name type="scientific">Prorocentrum cordatum</name>
    <dbReference type="NCBI Taxonomy" id="2364126"/>
    <lineage>
        <taxon>Eukaryota</taxon>
        <taxon>Sar</taxon>
        <taxon>Alveolata</taxon>
        <taxon>Dinophyceae</taxon>
        <taxon>Prorocentrales</taxon>
        <taxon>Prorocentraceae</taxon>
        <taxon>Prorocentrum</taxon>
    </lineage>
</organism>